<organism evidence="1">
    <name type="scientific">Arundo donax</name>
    <name type="common">Giant reed</name>
    <name type="synonym">Donax arundinaceus</name>
    <dbReference type="NCBI Taxonomy" id="35708"/>
    <lineage>
        <taxon>Eukaryota</taxon>
        <taxon>Viridiplantae</taxon>
        <taxon>Streptophyta</taxon>
        <taxon>Embryophyta</taxon>
        <taxon>Tracheophyta</taxon>
        <taxon>Spermatophyta</taxon>
        <taxon>Magnoliopsida</taxon>
        <taxon>Liliopsida</taxon>
        <taxon>Poales</taxon>
        <taxon>Poaceae</taxon>
        <taxon>PACMAD clade</taxon>
        <taxon>Arundinoideae</taxon>
        <taxon>Arundineae</taxon>
        <taxon>Arundo</taxon>
    </lineage>
</organism>
<reference evidence="1" key="2">
    <citation type="journal article" date="2015" name="Data Brief">
        <title>Shoot transcriptome of the giant reed, Arundo donax.</title>
        <authorList>
            <person name="Barrero R.A."/>
            <person name="Guerrero F.D."/>
            <person name="Moolhuijzen P."/>
            <person name="Goolsby J.A."/>
            <person name="Tidwell J."/>
            <person name="Bellgard S.E."/>
            <person name="Bellgard M.I."/>
        </authorList>
    </citation>
    <scope>NUCLEOTIDE SEQUENCE</scope>
    <source>
        <tissue evidence="1">Shoot tissue taken approximately 20 cm above the soil surface</tissue>
    </source>
</reference>
<name>A0A0A9FVL1_ARUDO</name>
<evidence type="ECO:0000313" key="1">
    <source>
        <dbReference type="EMBL" id="JAE15269.1"/>
    </source>
</evidence>
<dbReference type="EMBL" id="GBRH01182627">
    <property type="protein sequence ID" value="JAE15269.1"/>
    <property type="molecule type" value="Transcribed_RNA"/>
</dbReference>
<proteinExistence type="predicted"/>
<reference evidence="1" key="1">
    <citation type="submission" date="2014-09" db="EMBL/GenBank/DDBJ databases">
        <authorList>
            <person name="Magalhaes I.L.F."/>
            <person name="Oliveira U."/>
            <person name="Santos F.R."/>
            <person name="Vidigal T.H.D.A."/>
            <person name="Brescovit A.D."/>
            <person name="Santos A.J."/>
        </authorList>
    </citation>
    <scope>NUCLEOTIDE SEQUENCE</scope>
    <source>
        <tissue evidence="1">Shoot tissue taken approximately 20 cm above the soil surface</tissue>
    </source>
</reference>
<sequence>MENLLVPKKKKKNSTMTPIITRISSIQFMPAYKTSVK</sequence>
<protein>
    <submittedName>
        <fullName evidence="1">Uncharacterized protein</fullName>
    </submittedName>
</protein>
<accession>A0A0A9FVL1</accession>
<dbReference type="AlphaFoldDB" id="A0A0A9FVL1"/>